<dbReference type="EMBL" id="SRQM01000424">
    <property type="protein sequence ID" value="KAG6110629.1"/>
    <property type="molecule type" value="Genomic_DNA"/>
</dbReference>
<name>A0A9P7PXQ8_9HYPO</name>
<evidence type="ECO:0000256" key="1">
    <source>
        <dbReference type="SAM" id="SignalP"/>
    </source>
</evidence>
<feature type="chain" id="PRO_5040379347" evidence="1">
    <location>
        <begin position="17"/>
        <end position="115"/>
    </location>
</feature>
<organism evidence="2 3">
    <name type="scientific">Claviceps humidiphila</name>
    <dbReference type="NCBI Taxonomy" id="1294629"/>
    <lineage>
        <taxon>Eukaryota</taxon>
        <taxon>Fungi</taxon>
        <taxon>Dikarya</taxon>
        <taxon>Ascomycota</taxon>
        <taxon>Pezizomycotina</taxon>
        <taxon>Sordariomycetes</taxon>
        <taxon>Hypocreomycetidae</taxon>
        <taxon>Hypocreales</taxon>
        <taxon>Clavicipitaceae</taxon>
        <taxon>Claviceps</taxon>
    </lineage>
</organism>
<proteinExistence type="predicted"/>
<evidence type="ECO:0000313" key="2">
    <source>
        <dbReference type="EMBL" id="KAG6110629.1"/>
    </source>
</evidence>
<comment type="caution">
    <text evidence="2">The sequence shown here is derived from an EMBL/GenBank/DDBJ whole genome shotgun (WGS) entry which is preliminary data.</text>
</comment>
<protein>
    <submittedName>
        <fullName evidence="2">Uncharacterized protein</fullName>
    </submittedName>
</protein>
<keyword evidence="3" id="KW-1185">Reference proteome</keyword>
<reference evidence="2 3" key="1">
    <citation type="journal article" date="2020" name="bioRxiv">
        <title>Whole genome comparisons of ergot fungi reveals the divergence and evolution of species within the genus Claviceps are the result of varying mechanisms driving genome evolution and host range expansion.</title>
        <authorList>
            <person name="Wyka S.A."/>
            <person name="Mondo S.J."/>
            <person name="Liu M."/>
            <person name="Dettman J."/>
            <person name="Nalam V."/>
            <person name="Broders K.D."/>
        </authorList>
    </citation>
    <scope>NUCLEOTIDE SEQUENCE [LARGE SCALE GENOMIC DNA]</scope>
    <source>
        <strain evidence="2 3">LM576</strain>
    </source>
</reference>
<accession>A0A9P7PXQ8</accession>
<keyword evidence="1" id="KW-0732">Signal</keyword>
<sequence>MHALSLLAILLPLVKANLHIQCYCMTWNEQQPWSQNTGLTEYVCVKQYPGVAQYDKVLKRCVNVTAGWVFNGQKWENQCKDASSHGYFPIVNGKADLSGPPATDAIAVGSCPNFD</sequence>
<gene>
    <name evidence="2" type="ORF">E4U13_005298</name>
</gene>
<dbReference type="Proteomes" id="UP000732380">
    <property type="component" value="Unassembled WGS sequence"/>
</dbReference>
<dbReference type="AlphaFoldDB" id="A0A9P7PXQ8"/>
<evidence type="ECO:0000313" key="3">
    <source>
        <dbReference type="Proteomes" id="UP000732380"/>
    </source>
</evidence>
<feature type="signal peptide" evidence="1">
    <location>
        <begin position="1"/>
        <end position="16"/>
    </location>
</feature>